<reference evidence="2 3" key="1">
    <citation type="submission" date="2023-01" db="EMBL/GenBank/DDBJ databases">
        <title>Analysis of 21 Apiospora genomes using comparative genomics revels a genus with tremendous synthesis potential of carbohydrate active enzymes and secondary metabolites.</title>
        <authorList>
            <person name="Sorensen T."/>
        </authorList>
    </citation>
    <scope>NUCLEOTIDE SEQUENCE [LARGE SCALE GENOMIC DNA]</scope>
    <source>
        <strain evidence="2 3">CBS 114990</strain>
    </source>
</reference>
<organism evidence="2 3">
    <name type="scientific">Apiospora hydei</name>
    <dbReference type="NCBI Taxonomy" id="1337664"/>
    <lineage>
        <taxon>Eukaryota</taxon>
        <taxon>Fungi</taxon>
        <taxon>Dikarya</taxon>
        <taxon>Ascomycota</taxon>
        <taxon>Pezizomycotina</taxon>
        <taxon>Sordariomycetes</taxon>
        <taxon>Xylariomycetidae</taxon>
        <taxon>Amphisphaeriales</taxon>
        <taxon>Apiosporaceae</taxon>
        <taxon>Apiospora</taxon>
    </lineage>
</organism>
<protein>
    <submittedName>
        <fullName evidence="2">Uncharacterized protein</fullName>
    </submittedName>
</protein>
<feature type="region of interest" description="Disordered" evidence="1">
    <location>
        <begin position="24"/>
        <end position="79"/>
    </location>
</feature>
<evidence type="ECO:0000313" key="2">
    <source>
        <dbReference type="EMBL" id="KAK8074445.1"/>
    </source>
</evidence>
<evidence type="ECO:0000256" key="1">
    <source>
        <dbReference type="SAM" id="MobiDB-lite"/>
    </source>
</evidence>
<comment type="caution">
    <text evidence="2">The sequence shown here is derived from an EMBL/GenBank/DDBJ whole genome shotgun (WGS) entry which is preliminary data.</text>
</comment>
<name>A0ABR1VT50_9PEZI</name>
<feature type="compositionally biased region" description="Basic and acidic residues" evidence="1">
    <location>
        <begin position="173"/>
        <end position="194"/>
    </location>
</feature>
<dbReference type="EMBL" id="JAQQWN010000007">
    <property type="protein sequence ID" value="KAK8074445.1"/>
    <property type="molecule type" value="Genomic_DNA"/>
</dbReference>
<accession>A0ABR1VT50</accession>
<feature type="compositionally biased region" description="Basic and acidic residues" evidence="1">
    <location>
        <begin position="202"/>
        <end position="221"/>
    </location>
</feature>
<sequence length="221" mass="24877">MAFTYGKAFVDTWVLILTGNGCTVHQNPPDSDPDGGGNPPRRSVGPHLVQEQPGTARRAIPRRHGHPRQLDPSEPGEAVQIGDRAARGARRQGLHRLPGRKYRAKQIVYFTMMGRDQKTYWDKYYIASEKSNIDVILGEEFVNSNGRARDVCDTGPHAAPARVFVLDSKITKTDKEQMDAGKAKNDREAQELAERKKRRSQRDREGKTSGEESKSRKRENN</sequence>
<feature type="region of interest" description="Disordered" evidence="1">
    <location>
        <begin position="173"/>
        <end position="221"/>
    </location>
</feature>
<proteinExistence type="predicted"/>
<dbReference type="GeneID" id="92046483"/>
<gene>
    <name evidence="2" type="ORF">PG997_009108</name>
</gene>
<dbReference type="Proteomes" id="UP001433268">
    <property type="component" value="Unassembled WGS sequence"/>
</dbReference>
<keyword evidence="3" id="KW-1185">Reference proteome</keyword>
<evidence type="ECO:0000313" key="3">
    <source>
        <dbReference type="Proteomes" id="UP001433268"/>
    </source>
</evidence>
<dbReference type="RefSeq" id="XP_066665385.1">
    <property type="nucleotide sequence ID" value="XM_066813423.1"/>
</dbReference>